<keyword evidence="7" id="KW-0732">Signal</keyword>
<proteinExistence type="inferred from homology"/>
<dbReference type="EMBL" id="JBANCF010000002">
    <property type="protein sequence ID" value="MEM0572477.1"/>
    <property type="molecule type" value="Genomic_DNA"/>
</dbReference>
<dbReference type="Pfam" id="PF02225">
    <property type="entry name" value="PA"/>
    <property type="match status" value="1"/>
</dbReference>
<evidence type="ECO:0000256" key="11">
    <source>
        <dbReference type="ARBA" id="ARBA00023145"/>
    </source>
</evidence>
<dbReference type="NCBIfam" id="NF038113">
    <property type="entry name" value="T9SSA_dep_M36"/>
    <property type="match status" value="1"/>
</dbReference>
<dbReference type="PANTHER" id="PTHR33478">
    <property type="entry name" value="EXTRACELLULAR METALLOPROTEINASE MEP"/>
    <property type="match status" value="1"/>
</dbReference>
<feature type="domain" description="Secretion system C-terminal sorting" evidence="13">
    <location>
        <begin position="794"/>
        <end position="866"/>
    </location>
</feature>
<dbReference type="EMBL" id="JAZBJM010000002">
    <property type="protein sequence ID" value="MEM0517716.1"/>
    <property type="molecule type" value="Genomic_DNA"/>
</dbReference>
<protein>
    <submittedName>
        <fullName evidence="14">T9SS-dependent M36 family metallopeptidase</fullName>
    </submittedName>
</protein>
<evidence type="ECO:0000256" key="4">
    <source>
        <dbReference type="ARBA" id="ARBA00022525"/>
    </source>
</evidence>
<dbReference type="Gene3D" id="3.50.30.30">
    <property type="match status" value="1"/>
</dbReference>
<dbReference type="Proteomes" id="UP001388259">
    <property type="component" value="Unassembled WGS sequence"/>
</dbReference>
<dbReference type="GO" id="GO:0004222">
    <property type="term" value="F:metalloendopeptidase activity"/>
    <property type="evidence" value="ECO:0007669"/>
    <property type="project" value="InterPro"/>
</dbReference>
<evidence type="ECO:0000313" key="14">
    <source>
        <dbReference type="EMBL" id="MEM0517716.1"/>
    </source>
</evidence>
<dbReference type="InterPro" id="IPR001842">
    <property type="entry name" value="Peptidase_M36"/>
</dbReference>
<dbReference type="InterPro" id="IPR027268">
    <property type="entry name" value="Peptidase_M4/M1_CTD_sf"/>
</dbReference>
<accession>A0AB35YSJ6</accession>
<dbReference type="Gene3D" id="3.10.170.10">
    <property type="match status" value="1"/>
</dbReference>
<dbReference type="InterPro" id="IPR046450">
    <property type="entry name" value="PA_dom_sf"/>
</dbReference>
<evidence type="ECO:0000256" key="9">
    <source>
        <dbReference type="ARBA" id="ARBA00022833"/>
    </source>
</evidence>
<evidence type="ECO:0000256" key="7">
    <source>
        <dbReference type="ARBA" id="ARBA00022729"/>
    </source>
</evidence>
<evidence type="ECO:0000313" key="16">
    <source>
        <dbReference type="Proteomes" id="UP001388259"/>
    </source>
</evidence>
<keyword evidence="9" id="KW-0862">Zinc</keyword>
<evidence type="ECO:0000313" key="17">
    <source>
        <dbReference type="Proteomes" id="UP001390963"/>
    </source>
</evidence>
<comment type="cofactor">
    <cofactor evidence="1">
        <name>Zn(2+)</name>
        <dbReference type="ChEBI" id="CHEBI:29105"/>
    </cofactor>
</comment>
<keyword evidence="17" id="KW-1185">Reference proteome</keyword>
<sequence length="867" mass="93102">MKKVLYLLIIFVVNVTYAQDYNNLVKTYLQQNRSMHSLQPQDIADVTIASQSFSKNMQAHNVYVEQRHQGIKVFNSTSPFVIKDGAVYSAKVSFIENISAKVNSTTPSISAVNAIAKAATALGLQSPTNLNLLETVTDHSYIFSNGSISLENIPVELVYQKMEESGTLKLAWDLSISLLDASHYYSVRIDAMTGELLETMDWVVSCNFGSEAHSHASTRSVLEGTKSEATMPITTLANATYRVFPLPQLGPHNGPDQLINDPSDAVASPFGWHDIDGVAGEEFTYTRGNNVIAQEDKNGNNGSGARAEGGPTLTFDFPFNLPQHPNAFTDGAITNLFYMNNMMHDVMYHYGFDEASGNFQVNNYTGAPGAGDYVFADAQDGSGINNANFGTPPDGGAPRMQMYLWSAPGTVLGTFLTVNNGPLAGQYYAMDSNFAPPLTTTPITADLVVVEDDNSGPSTDANDGCDNITNGGAITGKIAVIRRGECNFTVKVLNAQNEGAIAVIIVNDVPTDPIVMGGNGTQITIPALMIYKTDGEALIASLLNGDTINATLVDDGSGTDNFQRDGDLDNGIVAHEYGHGVSNRLTGGRLSAGCLQNQEQMGEGWSDYLGFILTMKPGDTRFDARGTGTYALGQGVAGMGLRTKPYSSDFAVNDFTYDDIKTQSVPHGVGSVWATMLWDLTWDLIDEHGFDADLYNGTGGNNISMQLILDGMKLQPCSPGFIDGRDAILEADLIANGGANRCIIWRAFAKRGLGLSATQGSSNSRADGTEAFDVPVDCILGTSDNGTLENNFIVYPNPSNGEITIKSRIDVGETTVSIFDMNGRKVFTQQLELHTSANVNASQLNAGIYLMQISSGDRSQTTKLIIN</sequence>
<dbReference type="InterPro" id="IPR026444">
    <property type="entry name" value="Secre_tail"/>
</dbReference>
<dbReference type="CDD" id="cd04818">
    <property type="entry name" value="PA_subtilisin_1"/>
    <property type="match status" value="1"/>
</dbReference>
<keyword evidence="4" id="KW-0964">Secreted</keyword>
<evidence type="ECO:0000256" key="8">
    <source>
        <dbReference type="ARBA" id="ARBA00022801"/>
    </source>
</evidence>
<dbReference type="AlphaFoldDB" id="A0AB35YSJ6"/>
<dbReference type="RefSeq" id="WP_342686902.1">
    <property type="nucleotide sequence ID" value="NZ_JAZBJM010000002.1"/>
</dbReference>
<evidence type="ECO:0000256" key="2">
    <source>
        <dbReference type="ARBA" id="ARBA00004613"/>
    </source>
</evidence>
<name>A0AB35YSJ6_9FLAO</name>
<evidence type="ECO:0000313" key="15">
    <source>
        <dbReference type="EMBL" id="MEM0572477.1"/>
    </source>
</evidence>
<comment type="similarity">
    <text evidence="3">Belongs to the peptidase M36 family.</text>
</comment>
<comment type="caution">
    <text evidence="14">The sequence shown here is derived from an EMBL/GenBank/DDBJ whole genome shotgun (WGS) entry which is preliminary data.</text>
</comment>
<gene>
    <name evidence="15" type="ORF">VZD24_03020</name>
    <name evidence="14" type="ORF">VZD85_05085</name>
</gene>
<dbReference type="SUPFAM" id="SSF52025">
    <property type="entry name" value="PA domain"/>
    <property type="match status" value="1"/>
</dbReference>
<dbReference type="Proteomes" id="UP001390963">
    <property type="component" value="Unassembled WGS sequence"/>
</dbReference>
<dbReference type="InterPro" id="IPR050371">
    <property type="entry name" value="Fungal_virulence_M36"/>
</dbReference>
<dbReference type="Pfam" id="PF02128">
    <property type="entry name" value="Peptidase_M36"/>
    <property type="match status" value="1"/>
</dbReference>
<keyword evidence="6" id="KW-0479">Metal-binding</keyword>
<comment type="subcellular location">
    <subcellularLocation>
        <location evidence="2">Secreted</location>
    </subcellularLocation>
</comment>
<feature type="domain" description="PA" evidence="12">
    <location>
        <begin position="444"/>
        <end position="538"/>
    </location>
</feature>
<reference evidence="14 17" key="1">
    <citation type="submission" date="2024-01" db="EMBL/GenBank/DDBJ databases">
        <title>Aequorivita flavus sp. nov., isolated from deep-sea sediment.</title>
        <authorList>
            <person name="Chen X."/>
        </authorList>
    </citation>
    <scope>NUCLEOTIDE SEQUENCE</scope>
    <source>
        <strain evidence="14">MCCC 1A16923</strain>
        <strain evidence="15 17">MCCC 1A16935</strain>
    </source>
</reference>
<dbReference type="GO" id="GO:0006508">
    <property type="term" value="P:proteolysis"/>
    <property type="evidence" value="ECO:0007669"/>
    <property type="project" value="UniProtKB-KW"/>
</dbReference>
<keyword evidence="8" id="KW-0378">Hydrolase</keyword>
<evidence type="ECO:0000259" key="13">
    <source>
        <dbReference type="Pfam" id="PF18962"/>
    </source>
</evidence>
<keyword evidence="11" id="KW-0865">Zymogen</keyword>
<organism evidence="14 16">
    <name type="scientific">Aequorivita flava</name>
    <dbReference type="NCBI Taxonomy" id="3114371"/>
    <lineage>
        <taxon>Bacteria</taxon>
        <taxon>Pseudomonadati</taxon>
        <taxon>Bacteroidota</taxon>
        <taxon>Flavobacteriia</taxon>
        <taxon>Flavobacteriales</taxon>
        <taxon>Flavobacteriaceae</taxon>
        <taxon>Aequorivita</taxon>
    </lineage>
</organism>
<keyword evidence="10" id="KW-0482">Metalloprotease</keyword>
<dbReference type="InterPro" id="IPR003137">
    <property type="entry name" value="PA_domain"/>
</dbReference>
<dbReference type="PANTHER" id="PTHR33478:SF1">
    <property type="entry name" value="EXTRACELLULAR METALLOPROTEINASE MEP"/>
    <property type="match status" value="1"/>
</dbReference>
<evidence type="ECO:0000256" key="1">
    <source>
        <dbReference type="ARBA" id="ARBA00001947"/>
    </source>
</evidence>
<dbReference type="NCBIfam" id="TIGR04183">
    <property type="entry name" value="Por_Secre_tail"/>
    <property type="match status" value="1"/>
</dbReference>
<evidence type="ECO:0000256" key="10">
    <source>
        <dbReference type="ARBA" id="ARBA00023049"/>
    </source>
</evidence>
<evidence type="ECO:0000256" key="6">
    <source>
        <dbReference type="ARBA" id="ARBA00022723"/>
    </source>
</evidence>
<dbReference type="GO" id="GO:0008270">
    <property type="term" value="F:zinc ion binding"/>
    <property type="evidence" value="ECO:0007669"/>
    <property type="project" value="InterPro"/>
</dbReference>
<dbReference type="GO" id="GO:0005615">
    <property type="term" value="C:extracellular space"/>
    <property type="evidence" value="ECO:0007669"/>
    <property type="project" value="InterPro"/>
</dbReference>
<dbReference type="CDD" id="cd09596">
    <property type="entry name" value="M36"/>
    <property type="match status" value="1"/>
</dbReference>
<dbReference type="SUPFAM" id="SSF55486">
    <property type="entry name" value="Metalloproteases ('zincins'), catalytic domain"/>
    <property type="match status" value="1"/>
</dbReference>
<keyword evidence="5" id="KW-0645">Protease</keyword>
<dbReference type="Gene3D" id="1.10.390.10">
    <property type="entry name" value="Neutral Protease Domain 2"/>
    <property type="match status" value="1"/>
</dbReference>
<evidence type="ECO:0000256" key="5">
    <source>
        <dbReference type="ARBA" id="ARBA00022670"/>
    </source>
</evidence>
<evidence type="ECO:0000256" key="3">
    <source>
        <dbReference type="ARBA" id="ARBA00006006"/>
    </source>
</evidence>
<dbReference type="Pfam" id="PF18962">
    <property type="entry name" value="Por_Secre_tail"/>
    <property type="match status" value="1"/>
</dbReference>
<evidence type="ECO:0000259" key="12">
    <source>
        <dbReference type="Pfam" id="PF02225"/>
    </source>
</evidence>